<dbReference type="Proteomes" id="UP000647133">
    <property type="component" value="Unassembled WGS sequence"/>
</dbReference>
<dbReference type="Gene3D" id="1.20.120.450">
    <property type="entry name" value="dinb family like domain"/>
    <property type="match status" value="1"/>
</dbReference>
<evidence type="ECO:0000256" key="2">
    <source>
        <dbReference type="ARBA" id="ARBA00022723"/>
    </source>
</evidence>
<evidence type="ECO:0000256" key="3">
    <source>
        <dbReference type="SAM" id="SignalP"/>
    </source>
</evidence>
<comment type="caution">
    <text evidence="4">The sequence shown here is derived from an EMBL/GenBank/DDBJ whole genome shotgun (WGS) entry which is preliminary data.</text>
</comment>
<dbReference type="InterPro" id="IPR007837">
    <property type="entry name" value="DinB"/>
</dbReference>
<proteinExistence type="inferred from homology"/>
<protein>
    <submittedName>
        <fullName evidence="4">DinB family protein</fullName>
    </submittedName>
</protein>
<keyword evidence="2" id="KW-0479">Metal-binding</keyword>
<feature type="signal peptide" evidence="3">
    <location>
        <begin position="1"/>
        <end position="21"/>
    </location>
</feature>
<keyword evidence="5" id="KW-1185">Reference proteome</keyword>
<evidence type="ECO:0000313" key="4">
    <source>
        <dbReference type="EMBL" id="MBD8488778.1"/>
    </source>
</evidence>
<keyword evidence="3" id="KW-0732">Signal</keyword>
<feature type="chain" id="PRO_5046029759" evidence="3">
    <location>
        <begin position="22"/>
        <end position="175"/>
    </location>
</feature>
<dbReference type="InterPro" id="IPR034660">
    <property type="entry name" value="DinB/YfiT-like"/>
</dbReference>
<dbReference type="EMBL" id="JACYTQ010000002">
    <property type="protein sequence ID" value="MBD8488778.1"/>
    <property type="molecule type" value="Genomic_DNA"/>
</dbReference>
<name>A0ABR9ALR0_9BACT</name>
<organism evidence="4 5">
    <name type="scientific">Echinicola arenosa</name>
    <dbReference type="NCBI Taxonomy" id="2774144"/>
    <lineage>
        <taxon>Bacteria</taxon>
        <taxon>Pseudomonadati</taxon>
        <taxon>Bacteroidota</taxon>
        <taxon>Cytophagia</taxon>
        <taxon>Cytophagales</taxon>
        <taxon>Cyclobacteriaceae</taxon>
        <taxon>Echinicola</taxon>
    </lineage>
</organism>
<dbReference type="Pfam" id="PF05163">
    <property type="entry name" value="DinB"/>
    <property type="match status" value="1"/>
</dbReference>
<comment type="similarity">
    <text evidence="1">Belongs to the DinB family.</text>
</comment>
<sequence>MTKIFKTLVLVFILSTSSFYALQAQTTQEEFLAKWNTMKGYTVEILEAIPEDKLGFKPVEEVNSFGEMVMHLAGGNVMMAKNFLGGADPTMDMEGVSMTKADLKKAVEYSFDYVAETCKGLSEDELAEQIEVFGGAMITRRRAENLIDSHGIHHRGNLVVYLRLNGIKPPQFRAW</sequence>
<accession>A0ABR9ALR0</accession>
<reference evidence="4 5" key="1">
    <citation type="submission" date="2020-09" db="EMBL/GenBank/DDBJ databases">
        <title>Echinicola sp. CAU 1574 isolated from sand of Sido Beach.</title>
        <authorList>
            <person name="Kim W."/>
        </authorList>
    </citation>
    <scope>NUCLEOTIDE SEQUENCE [LARGE SCALE GENOMIC DNA]</scope>
    <source>
        <strain evidence="4 5">CAU 1574</strain>
    </source>
</reference>
<dbReference type="SUPFAM" id="SSF109854">
    <property type="entry name" value="DinB/YfiT-like putative metalloenzymes"/>
    <property type="match status" value="1"/>
</dbReference>
<evidence type="ECO:0000256" key="1">
    <source>
        <dbReference type="ARBA" id="ARBA00008635"/>
    </source>
</evidence>
<evidence type="ECO:0000313" key="5">
    <source>
        <dbReference type="Proteomes" id="UP000647133"/>
    </source>
</evidence>
<dbReference type="RefSeq" id="WP_192009630.1">
    <property type="nucleotide sequence ID" value="NZ_JACYTQ010000002.1"/>
</dbReference>
<gene>
    <name evidence="4" type="ORF">IFO69_08480</name>
</gene>